<evidence type="ECO:0000256" key="6">
    <source>
        <dbReference type="ARBA" id="ARBA00022679"/>
    </source>
</evidence>
<dbReference type="InterPro" id="IPR015424">
    <property type="entry name" value="PyrdxlP-dep_Trfase"/>
</dbReference>
<reference evidence="12 13" key="1">
    <citation type="submission" date="2023-11" db="EMBL/GenBank/DDBJ databases">
        <title>An acidophilic fungus is an integral part of prey digestion in a carnivorous sundew plant.</title>
        <authorList>
            <person name="Tsai I.J."/>
        </authorList>
    </citation>
    <scope>NUCLEOTIDE SEQUENCE [LARGE SCALE GENOMIC DNA]</scope>
    <source>
        <strain evidence="12">169a</strain>
    </source>
</reference>
<gene>
    <name evidence="12" type="ORF">R9X50_00723800</name>
</gene>
<evidence type="ECO:0000313" key="12">
    <source>
        <dbReference type="EMBL" id="WPH04348.1"/>
    </source>
</evidence>
<evidence type="ECO:0000256" key="8">
    <source>
        <dbReference type="ARBA" id="ARBA00022919"/>
    </source>
</evidence>
<protein>
    <recommendedName>
        <fullName evidence="5">serine C-palmitoyltransferase</fullName>
        <ecNumber evidence="5">2.3.1.50</ecNumber>
    </recommendedName>
</protein>
<name>A0AAQ3RE19_9PEZI</name>
<comment type="similarity">
    <text evidence="4">Belongs to the class-II pyridoxal-phosphate-dependent aminotransferase family.</text>
</comment>
<evidence type="ECO:0000259" key="11">
    <source>
        <dbReference type="Pfam" id="PF00155"/>
    </source>
</evidence>
<sequence length="526" mass="58138">MNSTYLSQLQSGELSTTALHFLDSAAENLQKIPGSAIVVRYIRSSYQNDPVRSAVELFLVIFAVRYLLAPTYSTKKVKNVPLTEEEIDELVDDWTPEPLAGEETSFEKIENERRPVLTGPAGPKAKLASSGRTVTNLGSYNHYNFASNPDLINNAVNTIRTYGVGPCSPPGFYGTQDVHMKSEADIAAHLGMPACIIYAQSFSTISSLIPAFSKRGDILVADKAVSYPIRKGLQISRSTVRWFEHNDMEDLDRVLKRIVKEGQGKPLTRRFIVTEGLFENVGDMVDLPKLIELKLKYKFRLILDETWSYGILGRTGRGLTEHQNVDPSHIDMIVGSLSGALSSGGGFCAGTEEIVEHQRLSAAAYTFSAALPALLATTASETVAILQEQPTIIQTLRENIRAMRAQLDPRSDWVRCTSAQDNPVMLLVLKDQHIAERSLSIQDQEVLLQDCVDEALTNGVLITRLKSMPVALGVAPRDTQREWQPRPSLKVCITTGLSKKETEKAGVIIRHAITTVMKGKKWQRAT</sequence>
<proteinExistence type="inferred from homology"/>
<dbReference type="GO" id="GO:0046512">
    <property type="term" value="P:sphingosine biosynthetic process"/>
    <property type="evidence" value="ECO:0007669"/>
    <property type="project" value="TreeGrafter"/>
</dbReference>
<organism evidence="12 13">
    <name type="scientific">Acrodontium crateriforme</name>
    <dbReference type="NCBI Taxonomy" id="150365"/>
    <lineage>
        <taxon>Eukaryota</taxon>
        <taxon>Fungi</taxon>
        <taxon>Dikarya</taxon>
        <taxon>Ascomycota</taxon>
        <taxon>Pezizomycotina</taxon>
        <taxon>Dothideomycetes</taxon>
        <taxon>Dothideomycetidae</taxon>
        <taxon>Mycosphaerellales</taxon>
        <taxon>Teratosphaeriaceae</taxon>
        <taxon>Acrodontium</taxon>
    </lineage>
</organism>
<dbReference type="InterPro" id="IPR015422">
    <property type="entry name" value="PyrdxlP-dep_Trfase_small"/>
</dbReference>
<dbReference type="EMBL" id="CP138591">
    <property type="protein sequence ID" value="WPH04348.1"/>
    <property type="molecule type" value="Genomic_DNA"/>
</dbReference>
<dbReference type="PANTHER" id="PTHR13693:SF2">
    <property type="entry name" value="SERINE PALMITOYLTRANSFERASE 1"/>
    <property type="match status" value="1"/>
</dbReference>
<evidence type="ECO:0000313" key="13">
    <source>
        <dbReference type="Proteomes" id="UP001303373"/>
    </source>
</evidence>
<keyword evidence="13" id="KW-1185">Reference proteome</keyword>
<comment type="cofactor">
    <cofactor evidence="1">
        <name>pyridoxal 5'-phosphate</name>
        <dbReference type="ChEBI" id="CHEBI:597326"/>
    </cofactor>
</comment>
<keyword evidence="9" id="KW-0443">Lipid metabolism</keyword>
<evidence type="ECO:0000256" key="1">
    <source>
        <dbReference type="ARBA" id="ARBA00001933"/>
    </source>
</evidence>
<dbReference type="EC" id="2.3.1.50" evidence="5"/>
<dbReference type="Pfam" id="PF00155">
    <property type="entry name" value="Aminotran_1_2"/>
    <property type="match status" value="1"/>
</dbReference>
<keyword evidence="10" id="KW-0012">Acyltransferase</keyword>
<dbReference type="Proteomes" id="UP001303373">
    <property type="component" value="Chromosome 12"/>
</dbReference>
<evidence type="ECO:0000256" key="3">
    <source>
        <dbReference type="ARBA" id="ARBA00004991"/>
    </source>
</evidence>
<dbReference type="PANTHER" id="PTHR13693">
    <property type="entry name" value="CLASS II AMINOTRANSFERASE/8-AMINO-7-OXONONANOATE SYNTHASE"/>
    <property type="match status" value="1"/>
</dbReference>
<dbReference type="FunFam" id="3.40.640.10:FF:000059">
    <property type="entry name" value="Serine palmitoyl CoA transferase subunit LcbA"/>
    <property type="match status" value="1"/>
</dbReference>
<dbReference type="SUPFAM" id="SSF53383">
    <property type="entry name" value="PLP-dependent transferases"/>
    <property type="match status" value="1"/>
</dbReference>
<dbReference type="GO" id="GO:0005783">
    <property type="term" value="C:endoplasmic reticulum"/>
    <property type="evidence" value="ECO:0007669"/>
    <property type="project" value="TreeGrafter"/>
</dbReference>
<dbReference type="GO" id="GO:0046513">
    <property type="term" value="P:ceramide biosynthetic process"/>
    <property type="evidence" value="ECO:0007669"/>
    <property type="project" value="TreeGrafter"/>
</dbReference>
<comment type="pathway">
    <text evidence="2">Lipid metabolism; sphingolipid metabolism.</text>
</comment>
<dbReference type="GO" id="GO:0004758">
    <property type="term" value="F:serine C-palmitoyltransferase activity"/>
    <property type="evidence" value="ECO:0007669"/>
    <property type="project" value="TreeGrafter"/>
</dbReference>
<dbReference type="InterPro" id="IPR015421">
    <property type="entry name" value="PyrdxlP-dep_Trfase_major"/>
</dbReference>
<keyword evidence="6" id="KW-0808">Transferase</keyword>
<feature type="domain" description="Aminotransferase class I/classII large" evidence="11">
    <location>
        <begin position="133"/>
        <end position="502"/>
    </location>
</feature>
<dbReference type="InterPro" id="IPR050087">
    <property type="entry name" value="AON_synthase_class-II"/>
</dbReference>
<keyword evidence="8" id="KW-0746">Sphingolipid metabolism</keyword>
<evidence type="ECO:0000256" key="9">
    <source>
        <dbReference type="ARBA" id="ARBA00023098"/>
    </source>
</evidence>
<evidence type="ECO:0000256" key="5">
    <source>
        <dbReference type="ARBA" id="ARBA00013220"/>
    </source>
</evidence>
<dbReference type="GO" id="GO:0016020">
    <property type="term" value="C:membrane"/>
    <property type="evidence" value="ECO:0007669"/>
    <property type="project" value="GOC"/>
</dbReference>
<dbReference type="GO" id="GO:0030170">
    <property type="term" value="F:pyridoxal phosphate binding"/>
    <property type="evidence" value="ECO:0007669"/>
    <property type="project" value="InterPro"/>
</dbReference>
<evidence type="ECO:0000256" key="2">
    <source>
        <dbReference type="ARBA" id="ARBA00004760"/>
    </source>
</evidence>
<evidence type="ECO:0000256" key="4">
    <source>
        <dbReference type="ARBA" id="ARBA00008392"/>
    </source>
</evidence>
<evidence type="ECO:0000256" key="10">
    <source>
        <dbReference type="ARBA" id="ARBA00023315"/>
    </source>
</evidence>
<evidence type="ECO:0000256" key="7">
    <source>
        <dbReference type="ARBA" id="ARBA00022898"/>
    </source>
</evidence>
<dbReference type="AlphaFoldDB" id="A0AAQ3RE19"/>
<keyword evidence="7" id="KW-0663">Pyridoxal phosphate</keyword>
<dbReference type="InterPro" id="IPR004839">
    <property type="entry name" value="Aminotransferase_I/II_large"/>
</dbReference>
<comment type="pathway">
    <text evidence="3">Sphingolipid metabolism.</text>
</comment>
<dbReference type="Gene3D" id="3.40.640.10">
    <property type="entry name" value="Type I PLP-dependent aspartate aminotransferase-like (Major domain)"/>
    <property type="match status" value="1"/>
</dbReference>
<dbReference type="Gene3D" id="3.90.1150.10">
    <property type="entry name" value="Aspartate Aminotransferase, domain 1"/>
    <property type="match status" value="1"/>
</dbReference>
<accession>A0AAQ3RE19</accession>